<keyword evidence="4 10" id="KW-0812">Transmembrane</keyword>
<dbReference type="SUPFAM" id="SSF81321">
    <property type="entry name" value="Family A G protein-coupled receptor-like"/>
    <property type="match status" value="1"/>
</dbReference>
<dbReference type="GO" id="GO:0016907">
    <property type="term" value="F:G protein-coupled acetylcholine receptor activity"/>
    <property type="evidence" value="ECO:0007669"/>
    <property type="project" value="InterPro"/>
</dbReference>
<dbReference type="GO" id="GO:0030425">
    <property type="term" value="C:dendrite"/>
    <property type="evidence" value="ECO:0007669"/>
    <property type="project" value="TreeGrafter"/>
</dbReference>
<dbReference type="GO" id="GO:0045202">
    <property type="term" value="C:synapse"/>
    <property type="evidence" value="ECO:0007669"/>
    <property type="project" value="TreeGrafter"/>
</dbReference>
<dbReference type="GO" id="GO:0005886">
    <property type="term" value="C:plasma membrane"/>
    <property type="evidence" value="ECO:0007669"/>
    <property type="project" value="UniProtKB-SubCell"/>
</dbReference>
<evidence type="ECO:0000256" key="6">
    <source>
        <dbReference type="ARBA" id="ARBA00023040"/>
    </source>
</evidence>
<dbReference type="Proteomes" id="UP001160148">
    <property type="component" value="Unassembled WGS sequence"/>
</dbReference>
<keyword evidence="3" id="KW-1003">Cell membrane</keyword>
<dbReference type="EMBL" id="CARXXK010000004">
    <property type="protein sequence ID" value="CAI6366667.1"/>
    <property type="molecule type" value="Genomic_DNA"/>
</dbReference>
<dbReference type="InterPro" id="IPR000995">
    <property type="entry name" value="Musac_Ach_rcpt"/>
</dbReference>
<organism evidence="13 14">
    <name type="scientific">Macrosiphum euphorbiae</name>
    <name type="common">potato aphid</name>
    <dbReference type="NCBI Taxonomy" id="13131"/>
    <lineage>
        <taxon>Eukaryota</taxon>
        <taxon>Metazoa</taxon>
        <taxon>Ecdysozoa</taxon>
        <taxon>Arthropoda</taxon>
        <taxon>Hexapoda</taxon>
        <taxon>Insecta</taxon>
        <taxon>Pterygota</taxon>
        <taxon>Neoptera</taxon>
        <taxon>Paraneoptera</taxon>
        <taxon>Hemiptera</taxon>
        <taxon>Sternorrhyncha</taxon>
        <taxon>Aphidomorpha</taxon>
        <taxon>Aphidoidea</taxon>
        <taxon>Aphididae</taxon>
        <taxon>Macrosiphini</taxon>
        <taxon>Macrosiphum</taxon>
    </lineage>
</organism>
<dbReference type="PROSITE" id="PS50262">
    <property type="entry name" value="G_PROTEIN_RECEP_F1_2"/>
    <property type="match status" value="1"/>
</dbReference>
<dbReference type="AlphaFoldDB" id="A0AAV0XF03"/>
<name>A0AAV0XF03_9HEMI</name>
<evidence type="ECO:0000256" key="1">
    <source>
        <dbReference type="ARBA" id="ARBA00004651"/>
    </source>
</evidence>
<dbReference type="InterPro" id="IPR000276">
    <property type="entry name" value="GPCR_Rhodpsn"/>
</dbReference>
<feature type="transmembrane region" description="Helical" evidence="11">
    <location>
        <begin position="184"/>
        <end position="209"/>
    </location>
</feature>
<sequence>MNALAARAALSALYTASTSSSSLEAAGTHAWTTVASAAAAVVSNGTTAAAGLPDGGPLQPRFTLSQTVFIALVSGMLSFVTVSGNIMVMVSFKIDKQLQNISNYFLFSLAMADFFIGLISMPLFTVYTILGYWPFGRHVCDGWLALDYLASNASVLNLLLISFDRYLSVTRPLTYRAKRTKGKALLFISAAWIISLGLWPPWIYLWPIIEGRRTVPEIQCYIQFILTNQYITFGTAIAAFYVPVTVMCFLYFRIYRETKKRQKDLPNLQAMNKPHNDHQHEESWGRIRSESNQVNSLDRREMYETSSLRKAYSQCSLKARRLLTWSWLRDWCVDWWHSGRDDEYDEEDDQTPSDVPGGISYGTTVSRSTSLNVIHQQQPTTPTPMKSYHVVNNNNRLTNRSLSNDSVYTIVIKLPGDTDLQDAPTVRQYHGCYEESRRHGAGGGPMSRRPSSQDMRLPLSAAKIVQPKQLTRAQGAAFQAKEKKKKKFQEKKSERKAAKTLSAILLTFIITWTPYNILVLLKPFTAATGGDDAGGNQADSNKEWVTQGMWDFFYYLCYINSTINPVCYALCNATFRMTYVRILKCKWNTRRQPPHFRA</sequence>
<evidence type="ECO:0000256" key="10">
    <source>
        <dbReference type="RuleBase" id="RU000688"/>
    </source>
</evidence>
<feature type="transmembrane region" description="Helical" evidence="11">
    <location>
        <begin position="104"/>
        <end position="130"/>
    </location>
</feature>
<evidence type="ECO:0000259" key="12">
    <source>
        <dbReference type="PROSITE" id="PS50262"/>
    </source>
</evidence>
<keyword evidence="6 10" id="KW-0297">G-protein coupled receptor</keyword>
<comment type="caution">
    <text evidence="13">The sequence shown here is derived from an EMBL/GenBank/DDBJ whole genome shotgun (WGS) entry which is preliminary data.</text>
</comment>
<dbReference type="PANTHER" id="PTHR24247:SF265">
    <property type="entry name" value="MUSCARINIC ACETYLCHOLINE RECEPTOR DM1"/>
    <property type="match status" value="1"/>
</dbReference>
<feature type="transmembrane region" description="Helical" evidence="11">
    <location>
        <begin position="552"/>
        <end position="571"/>
    </location>
</feature>
<dbReference type="GO" id="GO:0007187">
    <property type="term" value="P:G protein-coupled receptor signaling pathway, coupled to cyclic nucleotide second messenger"/>
    <property type="evidence" value="ECO:0007669"/>
    <property type="project" value="TreeGrafter"/>
</dbReference>
<gene>
    <name evidence="13" type="ORF">MEUPH1_LOCUS21226</name>
</gene>
<evidence type="ECO:0000256" key="4">
    <source>
        <dbReference type="ARBA" id="ARBA00022692"/>
    </source>
</evidence>
<evidence type="ECO:0000256" key="8">
    <source>
        <dbReference type="ARBA" id="ARBA00023170"/>
    </source>
</evidence>
<evidence type="ECO:0000256" key="11">
    <source>
        <dbReference type="SAM" id="Phobius"/>
    </source>
</evidence>
<evidence type="ECO:0000313" key="13">
    <source>
        <dbReference type="EMBL" id="CAI6366667.1"/>
    </source>
</evidence>
<comment type="subcellular location">
    <subcellularLocation>
        <location evidence="1">Cell membrane</location>
        <topology evidence="1">Multi-pass membrane protein</topology>
    </subcellularLocation>
</comment>
<accession>A0AAV0XF03</accession>
<evidence type="ECO:0000313" key="14">
    <source>
        <dbReference type="Proteomes" id="UP001160148"/>
    </source>
</evidence>
<keyword evidence="8 10" id="KW-0675">Receptor</keyword>
<evidence type="ECO:0000256" key="2">
    <source>
        <dbReference type="ARBA" id="ARBA00010663"/>
    </source>
</evidence>
<proteinExistence type="inferred from homology"/>
<feature type="transmembrane region" description="Helical" evidence="11">
    <location>
        <begin position="497"/>
        <end position="515"/>
    </location>
</feature>
<reference evidence="13 14" key="1">
    <citation type="submission" date="2023-01" db="EMBL/GenBank/DDBJ databases">
        <authorList>
            <person name="Whitehead M."/>
        </authorList>
    </citation>
    <scope>NUCLEOTIDE SEQUENCE [LARGE SCALE GENOMIC DNA]</scope>
</reference>
<feature type="transmembrane region" description="Helical" evidence="11">
    <location>
        <begin position="142"/>
        <end position="163"/>
    </location>
</feature>
<dbReference type="PRINTS" id="PR00237">
    <property type="entry name" value="GPCRRHODOPSN"/>
</dbReference>
<evidence type="ECO:0000256" key="7">
    <source>
        <dbReference type="ARBA" id="ARBA00023136"/>
    </source>
</evidence>
<protein>
    <recommendedName>
        <fullName evidence="12">G-protein coupled receptors family 1 profile domain-containing protein</fullName>
    </recommendedName>
</protein>
<keyword evidence="9 10" id="KW-0807">Transducer</keyword>
<evidence type="ECO:0000256" key="9">
    <source>
        <dbReference type="ARBA" id="ARBA00023224"/>
    </source>
</evidence>
<comment type="similarity">
    <text evidence="2 10">Belongs to the G-protein coupled receptor 1 family.</text>
</comment>
<evidence type="ECO:0000256" key="5">
    <source>
        <dbReference type="ARBA" id="ARBA00022989"/>
    </source>
</evidence>
<feature type="transmembrane region" description="Helical" evidence="11">
    <location>
        <begin position="68"/>
        <end position="92"/>
    </location>
</feature>
<evidence type="ECO:0000256" key="3">
    <source>
        <dbReference type="ARBA" id="ARBA00022475"/>
    </source>
</evidence>
<dbReference type="GO" id="GO:0007197">
    <property type="term" value="P:adenylate cyclase-inhibiting G protein-coupled acetylcholine receptor signaling pathway"/>
    <property type="evidence" value="ECO:0007669"/>
    <property type="project" value="TreeGrafter"/>
</dbReference>
<dbReference type="PROSITE" id="PS00237">
    <property type="entry name" value="G_PROTEIN_RECEP_F1_1"/>
    <property type="match status" value="1"/>
</dbReference>
<dbReference type="PRINTS" id="PR00243">
    <property type="entry name" value="MUSCARINICR"/>
</dbReference>
<keyword evidence="14" id="KW-1185">Reference proteome</keyword>
<feature type="domain" description="G-protein coupled receptors family 1 profile" evidence="12">
    <location>
        <begin position="84"/>
        <end position="568"/>
    </location>
</feature>
<keyword evidence="7 11" id="KW-0472">Membrane</keyword>
<dbReference type="GO" id="GO:0004993">
    <property type="term" value="F:G protein-coupled serotonin receptor activity"/>
    <property type="evidence" value="ECO:0007669"/>
    <property type="project" value="TreeGrafter"/>
</dbReference>
<dbReference type="PANTHER" id="PTHR24247">
    <property type="entry name" value="5-HYDROXYTRYPTAMINE RECEPTOR"/>
    <property type="match status" value="1"/>
</dbReference>
<dbReference type="InterPro" id="IPR017452">
    <property type="entry name" value="GPCR_Rhodpsn_7TM"/>
</dbReference>
<dbReference type="Pfam" id="PF00001">
    <property type="entry name" value="7tm_1"/>
    <property type="match status" value="1"/>
</dbReference>
<dbReference type="Gene3D" id="1.20.1070.10">
    <property type="entry name" value="Rhodopsin 7-helix transmembrane proteins"/>
    <property type="match status" value="2"/>
</dbReference>
<keyword evidence="5 11" id="KW-1133">Transmembrane helix</keyword>
<feature type="transmembrane region" description="Helical" evidence="11">
    <location>
        <begin position="229"/>
        <end position="252"/>
    </location>
</feature>